<comment type="caution">
    <text evidence="5">The sequence shown here is derived from an EMBL/GenBank/DDBJ whole genome shotgun (WGS) entry which is preliminary data.</text>
</comment>
<evidence type="ECO:0000256" key="1">
    <source>
        <dbReference type="ARBA" id="ARBA00001933"/>
    </source>
</evidence>
<evidence type="ECO:0000313" key="5">
    <source>
        <dbReference type="EMBL" id="OAF64544.1"/>
    </source>
</evidence>
<dbReference type="FunFam" id="3.90.1150.10:FF:000152">
    <property type="entry name" value="Ornithine aminotransferase"/>
    <property type="match status" value="1"/>
</dbReference>
<dbReference type="GO" id="GO:0042802">
    <property type="term" value="F:identical protein binding"/>
    <property type="evidence" value="ECO:0007669"/>
    <property type="project" value="TreeGrafter"/>
</dbReference>
<protein>
    <recommendedName>
        <fullName evidence="4">Ornithine aminotransferase</fullName>
        <ecNumber evidence="4">2.6.1.13</ecNumber>
    </recommendedName>
</protein>
<dbReference type="OrthoDB" id="425114at2759"/>
<dbReference type="InterPro" id="IPR015424">
    <property type="entry name" value="PyrdxlP-dep_Trfase"/>
</dbReference>
<dbReference type="PANTHER" id="PTHR11986:SF18">
    <property type="entry name" value="ORNITHINE AMINOTRANSFERASE, MITOCHONDRIAL"/>
    <property type="match status" value="1"/>
</dbReference>
<dbReference type="InterPro" id="IPR015422">
    <property type="entry name" value="PyrdxlP-dep_Trfase_small"/>
</dbReference>
<dbReference type="InterPro" id="IPR015421">
    <property type="entry name" value="PyrdxlP-dep_Trfase_major"/>
</dbReference>
<dbReference type="EMBL" id="LWCA01001760">
    <property type="protein sequence ID" value="OAF64544.1"/>
    <property type="molecule type" value="Genomic_DNA"/>
</dbReference>
<keyword evidence="4" id="KW-0032">Aminotransferase</keyword>
<comment type="catalytic activity">
    <reaction evidence="4">
        <text>a 2-oxocarboxylate + L-ornithine = L-glutamate 5-semialdehyde + an L-alpha-amino acid</text>
        <dbReference type="Rhea" id="RHEA:13877"/>
        <dbReference type="ChEBI" id="CHEBI:35179"/>
        <dbReference type="ChEBI" id="CHEBI:46911"/>
        <dbReference type="ChEBI" id="CHEBI:58066"/>
        <dbReference type="ChEBI" id="CHEBI:59869"/>
        <dbReference type="EC" id="2.6.1.13"/>
    </reaction>
</comment>
<sequence length="133" mass="14697">MADKKVMDLFEPNQHGSTYGGNPLGCSIAMEALKILEEEKLAENAYNMGEKLRAALNKQVGSIVKSVRGKGLLNAIILQKNIDSSEFCYKLKDRGLLAKPTHGDKIRLAPPLIINEQQLDESILIIIDTINSY</sequence>
<evidence type="ECO:0000256" key="3">
    <source>
        <dbReference type="ARBA" id="ARBA00022898"/>
    </source>
</evidence>
<dbReference type="GO" id="GO:0019544">
    <property type="term" value="P:L-arginine catabolic process to L-glutamate"/>
    <property type="evidence" value="ECO:0007669"/>
    <property type="project" value="TreeGrafter"/>
</dbReference>
<dbReference type="Gene3D" id="3.90.1150.10">
    <property type="entry name" value="Aspartate Aminotransferase, domain 1"/>
    <property type="match status" value="1"/>
</dbReference>
<evidence type="ECO:0000256" key="2">
    <source>
        <dbReference type="ARBA" id="ARBA00008954"/>
    </source>
</evidence>
<dbReference type="Pfam" id="PF00202">
    <property type="entry name" value="Aminotran_3"/>
    <property type="match status" value="1"/>
</dbReference>
<keyword evidence="4" id="KW-0808">Transferase</keyword>
<dbReference type="GO" id="GO:0005737">
    <property type="term" value="C:cytoplasm"/>
    <property type="evidence" value="ECO:0007669"/>
    <property type="project" value="TreeGrafter"/>
</dbReference>
<evidence type="ECO:0000313" key="6">
    <source>
        <dbReference type="Proteomes" id="UP000078046"/>
    </source>
</evidence>
<dbReference type="AlphaFoldDB" id="A0A177ATI7"/>
<comment type="cofactor">
    <cofactor evidence="1 4">
        <name>pyridoxal 5'-phosphate</name>
        <dbReference type="ChEBI" id="CHEBI:597326"/>
    </cofactor>
</comment>
<accession>A0A177ATI7</accession>
<organism evidence="5 6">
    <name type="scientific">Intoshia linei</name>
    <dbReference type="NCBI Taxonomy" id="1819745"/>
    <lineage>
        <taxon>Eukaryota</taxon>
        <taxon>Metazoa</taxon>
        <taxon>Spiralia</taxon>
        <taxon>Lophotrochozoa</taxon>
        <taxon>Mesozoa</taxon>
        <taxon>Orthonectida</taxon>
        <taxon>Rhopaluridae</taxon>
        <taxon>Intoshia</taxon>
    </lineage>
</organism>
<dbReference type="GO" id="GO:0004587">
    <property type="term" value="F:ornithine aminotransferase activity"/>
    <property type="evidence" value="ECO:0007669"/>
    <property type="project" value="UniProtKB-EC"/>
</dbReference>
<dbReference type="UniPathway" id="UPA00098">
    <property type="reaction ID" value="UER00358"/>
</dbReference>
<dbReference type="EC" id="2.6.1.13" evidence="4"/>
<dbReference type="Gene3D" id="3.40.640.10">
    <property type="entry name" value="Type I PLP-dependent aspartate aminotransferase-like (Major domain)"/>
    <property type="match status" value="1"/>
</dbReference>
<dbReference type="SUPFAM" id="SSF53383">
    <property type="entry name" value="PLP-dependent transferases"/>
    <property type="match status" value="1"/>
</dbReference>
<evidence type="ECO:0000256" key="4">
    <source>
        <dbReference type="RuleBase" id="RU365036"/>
    </source>
</evidence>
<name>A0A177ATI7_9BILA</name>
<dbReference type="GO" id="GO:0055129">
    <property type="term" value="P:L-proline biosynthetic process"/>
    <property type="evidence" value="ECO:0007669"/>
    <property type="project" value="UniProtKB-UniPathway"/>
</dbReference>
<dbReference type="InterPro" id="IPR050103">
    <property type="entry name" value="Class-III_PLP-dep_AT"/>
</dbReference>
<reference evidence="5 6" key="1">
    <citation type="submission" date="2016-04" db="EMBL/GenBank/DDBJ databases">
        <title>The genome of Intoshia linei affirms orthonectids as highly simplified spiralians.</title>
        <authorList>
            <person name="Mikhailov K.V."/>
            <person name="Slusarev G.S."/>
            <person name="Nikitin M.A."/>
            <person name="Logacheva M.D."/>
            <person name="Penin A."/>
            <person name="Aleoshin V."/>
            <person name="Panchin Y.V."/>
        </authorList>
    </citation>
    <scope>NUCLEOTIDE SEQUENCE [LARGE SCALE GENOMIC DNA]</scope>
    <source>
        <strain evidence="5">Intl2013</strain>
        <tissue evidence="5">Whole animal</tissue>
    </source>
</reference>
<dbReference type="Proteomes" id="UP000078046">
    <property type="component" value="Unassembled WGS sequence"/>
</dbReference>
<proteinExistence type="inferred from homology"/>
<keyword evidence="3 4" id="KW-0663">Pyridoxal phosphate</keyword>
<keyword evidence="6" id="KW-1185">Reference proteome</keyword>
<comment type="similarity">
    <text evidence="2 4">Belongs to the class-III pyridoxal-phosphate-dependent aminotransferase family.</text>
</comment>
<dbReference type="GO" id="GO:0030170">
    <property type="term" value="F:pyridoxal phosphate binding"/>
    <property type="evidence" value="ECO:0007669"/>
    <property type="project" value="InterPro"/>
</dbReference>
<gene>
    <name evidence="5" type="ORF">A3Q56_07748</name>
</gene>
<comment type="pathway">
    <text evidence="4">Amino-acid biosynthesis; L-proline biosynthesis; L-glutamate 5-semialdehyde from L-ornithine: step 1/1.</text>
</comment>
<dbReference type="GO" id="GO:0010121">
    <property type="term" value="P:L-arginine catabolic process to proline via ornithine"/>
    <property type="evidence" value="ECO:0007669"/>
    <property type="project" value="TreeGrafter"/>
</dbReference>
<dbReference type="PANTHER" id="PTHR11986">
    <property type="entry name" value="AMINOTRANSFERASE CLASS III"/>
    <property type="match status" value="1"/>
</dbReference>
<dbReference type="InterPro" id="IPR005814">
    <property type="entry name" value="Aminotrans_3"/>
</dbReference>